<dbReference type="Proteomes" id="UP000325302">
    <property type="component" value="Unassembled WGS sequence"/>
</dbReference>
<proteinExistence type="predicted"/>
<sequence length="233" mass="27638">MSAYYTLVTSLPWLPEKMQRCRDLPISRIALDRRLSLLADEDKQRLQWAEALYHRFASRISLQPDQDWVKEWQTLCLKIDSAPLHECILLRLEMQTLLAALRYRQRDRTQAEHFRGIGRWTQRIQQHWQEPLFGLEGAIPYLEEMGKLFQQGLSGDLQTFMDDYLWQDLLRVERSEHFTFETVACFVLRFGLAEQRLQSDADAALTYFATLSDDLMQHSGIERQLEQMFEDFS</sequence>
<organism evidence="1 2">
    <name type="scientific">Nitrincola tapanii</name>
    <dbReference type="NCBI Taxonomy" id="1708751"/>
    <lineage>
        <taxon>Bacteria</taxon>
        <taxon>Pseudomonadati</taxon>
        <taxon>Pseudomonadota</taxon>
        <taxon>Gammaproteobacteria</taxon>
        <taxon>Oceanospirillales</taxon>
        <taxon>Oceanospirillaceae</taxon>
        <taxon>Nitrincola</taxon>
    </lineage>
</organism>
<accession>A0A5A9W6R9</accession>
<comment type="caution">
    <text evidence="1">The sequence shown here is derived from an EMBL/GenBank/DDBJ whole genome shotgun (WGS) entry which is preliminary data.</text>
</comment>
<dbReference type="EMBL" id="SMRS01000001">
    <property type="protein sequence ID" value="KAA0876490.1"/>
    <property type="molecule type" value="Genomic_DNA"/>
</dbReference>
<name>A0A5A9W6R9_9GAMM</name>
<reference evidence="1 2" key="1">
    <citation type="submission" date="2019-03" db="EMBL/GenBank/DDBJ databases">
        <title>Nitrincola sp. nov. isolated from an Indian soda lake.</title>
        <authorList>
            <person name="Joshi A."/>
            <person name="Thite S.V."/>
            <person name="Joseph N."/>
            <person name="Dhotre D."/>
            <person name="Moorthy M."/>
            <person name="Shouche Y.S."/>
        </authorList>
    </citation>
    <scope>NUCLEOTIDE SEQUENCE [LARGE SCALE GENOMIC DNA]</scope>
    <source>
        <strain evidence="1 2">MEB193</strain>
    </source>
</reference>
<dbReference type="RefSeq" id="WP_149389740.1">
    <property type="nucleotide sequence ID" value="NZ_SMRS01000001.1"/>
</dbReference>
<dbReference type="AlphaFoldDB" id="A0A5A9W6R9"/>
<gene>
    <name evidence="1" type="ORF">E1H14_01840</name>
</gene>
<evidence type="ECO:0000313" key="1">
    <source>
        <dbReference type="EMBL" id="KAA0876490.1"/>
    </source>
</evidence>
<protein>
    <recommendedName>
        <fullName evidence="3">DUF2764 family protein</fullName>
    </recommendedName>
</protein>
<evidence type="ECO:0000313" key="2">
    <source>
        <dbReference type="Proteomes" id="UP000325302"/>
    </source>
</evidence>
<dbReference type="OrthoDB" id="556081at2"/>
<keyword evidence="2" id="KW-1185">Reference proteome</keyword>
<evidence type="ECO:0008006" key="3">
    <source>
        <dbReference type="Google" id="ProtNLM"/>
    </source>
</evidence>